<feature type="transmembrane region" description="Helical" evidence="11">
    <location>
        <begin position="49"/>
        <end position="70"/>
    </location>
</feature>
<keyword evidence="5" id="KW-0256">Endoplasmic reticulum</keyword>
<evidence type="ECO:0000256" key="4">
    <source>
        <dbReference type="ARBA" id="ARBA00022692"/>
    </source>
</evidence>
<evidence type="ECO:0000313" key="13">
    <source>
        <dbReference type="Proteomes" id="UP000029981"/>
    </source>
</evidence>
<evidence type="ECO:0000256" key="10">
    <source>
        <dbReference type="ARBA" id="ARBA00023170"/>
    </source>
</evidence>
<dbReference type="EMBL" id="CM002924">
    <property type="protein sequence ID" value="KGN58378.1"/>
    <property type="molecule type" value="Genomic_DNA"/>
</dbReference>
<evidence type="ECO:0000256" key="5">
    <source>
        <dbReference type="ARBA" id="ARBA00022824"/>
    </source>
</evidence>
<evidence type="ECO:0000256" key="1">
    <source>
        <dbReference type="ARBA" id="ARBA00004477"/>
    </source>
</evidence>
<accession>A0A0A0L959</accession>
<dbReference type="STRING" id="3659.A0A0A0L959"/>
<feature type="transmembrane region" description="Helical" evidence="11">
    <location>
        <begin position="166"/>
        <end position="183"/>
    </location>
</feature>
<keyword evidence="6" id="KW-0931">ER-Golgi transport</keyword>
<evidence type="ECO:0008006" key="14">
    <source>
        <dbReference type="Google" id="ProtNLM"/>
    </source>
</evidence>
<name>A0A0A0L959_CUCSA</name>
<evidence type="ECO:0000256" key="9">
    <source>
        <dbReference type="ARBA" id="ARBA00023136"/>
    </source>
</evidence>
<dbReference type="AlphaFoldDB" id="A0A0A0L959"/>
<keyword evidence="4 11" id="KW-0812">Transmembrane</keyword>
<feature type="transmembrane region" description="Helical" evidence="11">
    <location>
        <begin position="76"/>
        <end position="97"/>
    </location>
</feature>
<keyword evidence="3" id="KW-0813">Transport</keyword>
<dbReference type="OrthoDB" id="7694678at2759"/>
<reference evidence="12 13" key="2">
    <citation type="journal article" date="2009" name="PLoS ONE">
        <title>An integrated genetic and cytogenetic map of the cucumber genome.</title>
        <authorList>
            <person name="Ren Y."/>
            <person name="Zhang Z."/>
            <person name="Liu J."/>
            <person name="Staub J.E."/>
            <person name="Han Y."/>
            <person name="Cheng Z."/>
            <person name="Li X."/>
            <person name="Lu J."/>
            <person name="Miao H."/>
            <person name="Kang H."/>
            <person name="Xie B."/>
            <person name="Gu X."/>
            <person name="Wang X."/>
            <person name="Du Y."/>
            <person name="Jin W."/>
            <person name="Huang S."/>
        </authorList>
    </citation>
    <scope>NUCLEOTIDE SEQUENCE [LARGE SCALE GENOMIC DNA]</scope>
    <source>
        <strain evidence="13">cv. 9930</strain>
    </source>
</reference>
<evidence type="ECO:0000256" key="3">
    <source>
        <dbReference type="ARBA" id="ARBA00022448"/>
    </source>
</evidence>
<dbReference type="InterPro" id="IPR000133">
    <property type="entry name" value="ER_ret_rcpt"/>
</dbReference>
<comment type="similarity">
    <text evidence="2">Belongs to the ERD2 family.</text>
</comment>
<dbReference type="GO" id="GO:0006621">
    <property type="term" value="P:protein retention in ER lumen"/>
    <property type="evidence" value="ECO:0007669"/>
    <property type="project" value="InterPro"/>
</dbReference>
<evidence type="ECO:0000256" key="6">
    <source>
        <dbReference type="ARBA" id="ARBA00022892"/>
    </source>
</evidence>
<dbReference type="GO" id="GO:0046923">
    <property type="term" value="F:ER retention sequence binding"/>
    <property type="evidence" value="ECO:0007669"/>
    <property type="project" value="InterPro"/>
</dbReference>
<keyword evidence="7" id="KW-0653">Protein transport</keyword>
<feature type="transmembrane region" description="Helical" evidence="11">
    <location>
        <begin position="222"/>
        <end position="243"/>
    </location>
</feature>
<dbReference type="eggNOG" id="KOG3106">
    <property type="taxonomic scope" value="Eukaryota"/>
</dbReference>
<reference evidence="12 13" key="1">
    <citation type="journal article" date="2009" name="Nat. Genet.">
        <title>The genome of the cucumber, Cucumis sativus L.</title>
        <authorList>
            <person name="Huang S."/>
            <person name="Li R."/>
            <person name="Zhang Z."/>
            <person name="Li L."/>
            <person name="Gu X."/>
            <person name="Fan W."/>
            <person name="Lucas W.J."/>
            <person name="Wang X."/>
            <person name="Xie B."/>
            <person name="Ni P."/>
            <person name="Ren Y."/>
            <person name="Zhu H."/>
            <person name="Li J."/>
            <person name="Lin K."/>
            <person name="Jin W."/>
            <person name="Fei Z."/>
            <person name="Li G."/>
            <person name="Staub J."/>
            <person name="Kilian A."/>
            <person name="van der Vossen E.A."/>
            <person name="Wu Y."/>
            <person name="Guo J."/>
            <person name="He J."/>
            <person name="Jia Z."/>
            <person name="Ren Y."/>
            <person name="Tian G."/>
            <person name="Lu Y."/>
            <person name="Ruan J."/>
            <person name="Qian W."/>
            <person name="Wang M."/>
            <person name="Huang Q."/>
            <person name="Li B."/>
            <person name="Xuan Z."/>
            <person name="Cao J."/>
            <person name="Asan"/>
            <person name="Wu Z."/>
            <person name="Zhang J."/>
            <person name="Cai Q."/>
            <person name="Bai Y."/>
            <person name="Zhao B."/>
            <person name="Han Y."/>
            <person name="Li Y."/>
            <person name="Li X."/>
            <person name="Wang S."/>
            <person name="Shi Q."/>
            <person name="Liu S."/>
            <person name="Cho W.K."/>
            <person name="Kim J.Y."/>
            <person name="Xu Y."/>
            <person name="Heller-Uszynska K."/>
            <person name="Miao H."/>
            <person name="Cheng Z."/>
            <person name="Zhang S."/>
            <person name="Wu J."/>
            <person name="Yang Y."/>
            <person name="Kang H."/>
            <person name="Li M."/>
            <person name="Liang H."/>
            <person name="Ren X."/>
            <person name="Shi Z."/>
            <person name="Wen M."/>
            <person name="Jian M."/>
            <person name="Yang H."/>
            <person name="Zhang G."/>
            <person name="Yang Z."/>
            <person name="Chen R."/>
            <person name="Liu S."/>
            <person name="Li J."/>
            <person name="Ma L."/>
            <person name="Liu H."/>
            <person name="Zhou Y."/>
            <person name="Zhao J."/>
            <person name="Fang X."/>
            <person name="Li G."/>
            <person name="Fang L."/>
            <person name="Li Y."/>
            <person name="Liu D."/>
            <person name="Zheng H."/>
            <person name="Zhang Y."/>
            <person name="Qin N."/>
            <person name="Li Z."/>
            <person name="Yang G."/>
            <person name="Yang S."/>
            <person name="Bolund L."/>
            <person name="Kristiansen K."/>
            <person name="Zheng H."/>
            <person name="Li S."/>
            <person name="Zhang X."/>
            <person name="Yang H."/>
            <person name="Wang J."/>
            <person name="Sun R."/>
            <person name="Zhang B."/>
            <person name="Jiang S."/>
            <person name="Wang J."/>
            <person name="Du Y."/>
            <person name="Li S."/>
        </authorList>
    </citation>
    <scope>NUCLEOTIDE SEQUENCE [LARGE SCALE GENOMIC DNA]</scope>
    <source>
        <strain evidence="13">cv. 9930</strain>
    </source>
</reference>
<dbReference type="OMA" id="HEHNHFF"/>
<comment type="subcellular location">
    <subcellularLocation>
        <location evidence="1">Endoplasmic reticulum membrane</location>
        <topology evidence="1">Multi-pass membrane protein</topology>
    </subcellularLocation>
</comment>
<dbReference type="GO" id="GO:0005789">
    <property type="term" value="C:endoplasmic reticulum membrane"/>
    <property type="evidence" value="ECO:0007669"/>
    <property type="project" value="UniProtKB-SubCell"/>
</dbReference>
<evidence type="ECO:0000256" key="7">
    <source>
        <dbReference type="ARBA" id="ARBA00022927"/>
    </source>
</evidence>
<dbReference type="GO" id="GO:0015031">
    <property type="term" value="P:protein transport"/>
    <property type="evidence" value="ECO:0007669"/>
    <property type="project" value="UniProtKB-KW"/>
</dbReference>
<reference evidence="12 13" key="4">
    <citation type="journal article" date="2011" name="BMC Genomics">
        <title>RNA-Seq improves annotation of protein-coding genes in the cucumber genome.</title>
        <authorList>
            <person name="Li Z."/>
            <person name="Zhang Z."/>
            <person name="Yan P."/>
            <person name="Huang S."/>
            <person name="Fei Z."/>
            <person name="Lin K."/>
        </authorList>
    </citation>
    <scope>NUCLEOTIDE SEQUENCE [LARGE SCALE GENOMIC DNA]</scope>
    <source>
        <strain evidence="13">cv. 9930</strain>
    </source>
</reference>
<feature type="transmembrane region" description="Helical" evidence="11">
    <location>
        <begin position="263"/>
        <end position="285"/>
    </location>
</feature>
<keyword evidence="8 11" id="KW-1133">Transmembrane helix</keyword>
<dbReference type="PRINTS" id="PR00660">
    <property type="entry name" value="ERLUMENR"/>
</dbReference>
<organism evidence="12 13">
    <name type="scientific">Cucumis sativus</name>
    <name type="common">Cucumber</name>
    <dbReference type="NCBI Taxonomy" id="3659"/>
    <lineage>
        <taxon>Eukaryota</taxon>
        <taxon>Viridiplantae</taxon>
        <taxon>Streptophyta</taxon>
        <taxon>Embryophyta</taxon>
        <taxon>Tracheophyta</taxon>
        <taxon>Spermatophyta</taxon>
        <taxon>Magnoliopsida</taxon>
        <taxon>eudicotyledons</taxon>
        <taxon>Gunneridae</taxon>
        <taxon>Pentapetalae</taxon>
        <taxon>rosids</taxon>
        <taxon>fabids</taxon>
        <taxon>Cucurbitales</taxon>
        <taxon>Cucurbitaceae</taxon>
        <taxon>Benincaseae</taxon>
        <taxon>Cucumis</taxon>
    </lineage>
</organism>
<evidence type="ECO:0000313" key="12">
    <source>
        <dbReference type="EMBL" id="KGN58378.1"/>
    </source>
</evidence>
<sequence length="297" mass="34054">MASLGSYPINFGSGRAPISSDDDESKKNRPIWRRRISQAVAEWLKRRSFAARIGILVAVAVFALVILKHTVHNHNYFFMAGESIHAVGLLVLAYKLTTHKTCSGLSSKSQELTALFLVVRLVCGTIMEVDIYTLLDLITFLSTAWVIYMIRFKLQNTYSKSLDNFHLYYVVVPSMVLSFFIFPHTHHTYVVRVLWAFGVFLESFSVLPQLRLMQNAKMIEPFTAHYVFALGISRFLAFAHWIIQVYETGGKYLLLVGNGYFWFMAAFLAEMIQSFILADFCYYYVKSMVQGKLRMPV</sequence>
<proteinExistence type="inferred from homology"/>
<dbReference type="PANTHER" id="PTHR10585">
    <property type="entry name" value="ER LUMEN PROTEIN RETAINING RECEPTOR"/>
    <property type="match status" value="1"/>
</dbReference>
<reference evidence="12 13" key="3">
    <citation type="journal article" date="2010" name="BMC Genomics">
        <title>Transcriptome sequencing and comparative analysis of cucumber flowers with different sex types.</title>
        <authorList>
            <person name="Guo S."/>
            <person name="Zheng Y."/>
            <person name="Joung J.G."/>
            <person name="Liu S."/>
            <person name="Zhang Z."/>
            <person name="Crasta O.R."/>
            <person name="Sobral B.W."/>
            <person name="Xu Y."/>
            <person name="Huang S."/>
            <person name="Fei Z."/>
        </authorList>
    </citation>
    <scope>NUCLEOTIDE SEQUENCE [LARGE SCALE GENOMIC DNA]</scope>
    <source>
        <strain evidence="13">cv. 9930</strain>
    </source>
</reference>
<evidence type="ECO:0000256" key="2">
    <source>
        <dbReference type="ARBA" id="ARBA00010120"/>
    </source>
</evidence>
<dbReference type="Pfam" id="PF00810">
    <property type="entry name" value="ER_lumen_recept"/>
    <property type="match status" value="1"/>
</dbReference>
<evidence type="ECO:0000256" key="11">
    <source>
        <dbReference type="SAM" id="Phobius"/>
    </source>
</evidence>
<keyword evidence="9 11" id="KW-0472">Membrane</keyword>
<dbReference type="Proteomes" id="UP000029981">
    <property type="component" value="Chromosome 3"/>
</dbReference>
<evidence type="ECO:0000256" key="8">
    <source>
        <dbReference type="ARBA" id="ARBA00022989"/>
    </source>
</evidence>
<keyword evidence="13" id="KW-1185">Reference proteome</keyword>
<dbReference type="Gramene" id="KGN58378">
    <property type="protein sequence ID" value="KGN58378"/>
    <property type="gene ID" value="Csa_3G634300"/>
</dbReference>
<gene>
    <name evidence="12" type="ORF">Csa_3G634300</name>
</gene>
<dbReference type="KEGG" id="csv:101215214"/>
<feature type="transmembrane region" description="Helical" evidence="11">
    <location>
        <begin position="133"/>
        <end position="154"/>
    </location>
</feature>
<dbReference type="GO" id="GO:0016192">
    <property type="term" value="P:vesicle-mediated transport"/>
    <property type="evidence" value="ECO:0007669"/>
    <property type="project" value="UniProtKB-KW"/>
</dbReference>
<keyword evidence="10" id="KW-0675">Receptor</keyword>
<protein>
    <recommendedName>
        <fullName evidence="14">ER lumen protein retaining receptor</fullName>
    </recommendedName>
</protein>